<evidence type="ECO:0000313" key="2">
    <source>
        <dbReference type="Proteomes" id="UP000642910"/>
    </source>
</evidence>
<gene>
    <name evidence="1" type="ORF">IW967_02955</name>
</gene>
<protein>
    <submittedName>
        <fullName evidence="1">Uncharacterized protein</fullName>
    </submittedName>
</protein>
<keyword evidence="2" id="KW-1185">Reference proteome</keyword>
<dbReference type="EMBL" id="JADPKZ010000028">
    <property type="protein sequence ID" value="MBF8376832.1"/>
    <property type="molecule type" value="Genomic_DNA"/>
</dbReference>
<comment type="caution">
    <text evidence="1">The sequence shown here is derived from an EMBL/GenBank/DDBJ whole genome shotgun (WGS) entry which is preliminary data.</text>
</comment>
<organism evidence="1 2">
    <name type="scientific">Alicyclobacillus mali</name>
    <name type="common">ex Roth et al. 2021</name>
    <dbReference type="NCBI Taxonomy" id="1123961"/>
    <lineage>
        <taxon>Bacteria</taxon>
        <taxon>Bacillati</taxon>
        <taxon>Bacillota</taxon>
        <taxon>Bacilli</taxon>
        <taxon>Bacillales</taxon>
        <taxon>Alicyclobacillaceae</taxon>
        <taxon>Alicyclobacillus</taxon>
    </lineage>
</organism>
<proteinExistence type="predicted"/>
<evidence type="ECO:0000313" key="1">
    <source>
        <dbReference type="EMBL" id="MBF8376832.1"/>
    </source>
</evidence>
<reference evidence="1 2" key="1">
    <citation type="submission" date="2020-11" db="EMBL/GenBank/DDBJ databases">
        <title>Genomic insight of Alicyclobacillus mali FL 18 reveals a new arsenic-resistant strain, with potential in environmental biotechnology.</title>
        <authorList>
            <person name="Fiorentino G."/>
            <person name="Gallo G."/>
            <person name="Aulitto M."/>
        </authorList>
    </citation>
    <scope>NUCLEOTIDE SEQUENCE [LARGE SCALE GENOMIC DNA]</scope>
    <source>
        <strain evidence="1 2">FL 18</strain>
    </source>
</reference>
<sequence length="103" mass="12239">MLDRFYENVRPGGYLLAICELFNAFEHPYRNHFKSRYGVNALDAIKHASQHGVYNGCKGFLGWFHEKRETFSDVMTAGWLWDFDEYTMYAVLMNRVRKMETVE</sequence>
<name>A0ABS0F0N6_9BACL</name>
<accession>A0ABS0F0N6</accession>
<dbReference type="Proteomes" id="UP000642910">
    <property type="component" value="Unassembled WGS sequence"/>
</dbReference>